<dbReference type="AlphaFoldDB" id="A0A9N9F534"/>
<organism evidence="1 2">
    <name type="scientific">Cetraspora pellucida</name>
    <dbReference type="NCBI Taxonomy" id="1433469"/>
    <lineage>
        <taxon>Eukaryota</taxon>
        <taxon>Fungi</taxon>
        <taxon>Fungi incertae sedis</taxon>
        <taxon>Mucoromycota</taxon>
        <taxon>Glomeromycotina</taxon>
        <taxon>Glomeromycetes</taxon>
        <taxon>Diversisporales</taxon>
        <taxon>Gigasporaceae</taxon>
        <taxon>Cetraspora</taxon>
    </lineage>
</organism>
<name>A0A9N9F534_9GLOM</name>
<protein>
    <submittedName>
        <fullName evidence="1">8864_t:CDS:1</fullName>
    </submittedName>
</protein>
<dbReference type="Proteomes" id="UP000789759">
    <property type="component" value="Unassembled WGS sequence"/>
</dbReference>
<gene>
    <name evidence="1" type="ORF">CPELLU_LOCUS2888</name>
</gene>
<proteinExistence type="predicted"/>
<accession>A0A9N9F534</accession>
<evidence type="ECO:0000313" key="2">
    <source>
        <dbReference type="Proteomes" id="UP000789759"/>
    </source>
</evidence>
<evidence type="ECO:0000313" key="1">
    <source>
        <dbReference type="EMBL" id="CAG8510373.1"/>
    </source>
</evidence>
<dbReference type="EMBL" id="CAJVQA010001313">
    <property type="protein sequence ID" value="CAG8510373.1"/>
    <property type="molecule type" value="Genomic_DNA"/>
</dbReference>
<sequence>MLQMIVDENNHPNNVILAVSKKSKDTEEDLKVKGHINATFVMSKGGRNRDRDIEQTVT</sequence>
<reference evidence="1" key="1">
    <citation type="submission" date="2021-06" db="EMBL/GenBank/DDBJ databases">
        <authorList>
            <person name="Kallberg Y."/>
            <person name="Tangrot J."/>
            <person name="Rosling A."/>
        </authorList>
    </citation>
    <scope>NUCLEOTIDE SEQUENCE</scope>
    <source>
        <strain evidence="1">FL966</strain>
    </source>
</reference>
<comment type="caution">
    <text evidence="1">The sequence shown here is derived from an EMBL/GenBank/DDBJ whole genome shotgun (WGS) entry which is preliminary data.</text>
</comment>
<keyword evidence="2" id="KW-1185">Reference proteome</keyword>